<dbReference type="InterPro" id="IPR013783">
    <property type="entry name" value="Ig-like_fold"/>
</dbReference>
<evidence type="ECO:0000256" key="8">
    <source>
        <dbReference type="ARBA" id="ARBA00022801"/>
    </source>
</evidence>
<keyword evidence="7 12" id="KW-0732">Signal</keyword>
<dbReference type="EC" id="3.2.1.31" evidence="5"/>
<dbReference type="SUPFAM" id="SSF49785">
    <property type="entry name" value="Galactose-binding domain-like"/>
    <property type="match status" value="1"/>
</dbReference>
<feature type="domain" description="Glycosyl hydrolases family 2 sugar binding" evidence="15">
    <location>
        <begin position="39"/>
        <end position="219"/>
    </location>
</feature>
<dbReference type="InterPro" id="IPR006104">
    <property type="entry name" value="Glyco_hydro_2_N"/>
</dbReference>
<dbReference type="InterPro" id="IPR017853">
    <property type="entry name" value="GH"/>
</dbReference>
<dbReference type="Gene3D" id="2.60.40.10">
    <property type="entry name" value="Immunoglobulins"/>
    <property type="match status" value="1"/>
</dbReference>
<evidence type="ECO:0000256" key="3">
    <source>
        <dbReference type="ARBA" id="ARBA00007401"/>
    </source>
</evidence>
<comment type="function">
    <text evidence="1">Plays an important role in the degradation of dermatan and keratan sulfates.</text>
</comment>
<dbReference type="GO" id="GO:0019391">
    <property type="term" value="P:glucuronoside catabolic process"/>
    <property type="evidence" value="ECO:0007669"/>
    <property type="project" value="TreeGrafter"/>
</dbReference>
<dbReference type="SUPFAM" id="SSF51445">
    <property type="entry name" value="(Trans)glycosidases"/>
    <property type="match status" value="1"/>
</dbReference>
<proteinExistence type="inferred from homology"/>
<evidence type="ECO:0000259" key="13">
    <source>
        <dbReference type="Pfam" id="PF00703"/>
    </source>
</evidence>
<dbReference type="Pfam" id="PF02836">
    <property type="entry name" value="Glyco_hydro_2_C"/>
    <property type="match status" value="1"/>
</dbReference>
<dbReference type="InterPro" id="IPR036156">
    <property type="entry name" value="Beta-gal/glucu_dom_sf"/>
</dbReference>
<dbReference type="Gene3D" id="3.20.20.80">
    <property type="entry name" value="Glycosidases"/>
    <property type="match status" value="1"/>
</dbReference>
<feature type="signal peptide" evidence="12">
    <location>
        <begin position="1"/>
        <end position="27"/>
    </location>
</feature>
<evidence type="ECO:0000256" key="1">
    <source>
        <dbReference type="ARBA" id="ARBA00003025"/>
    </source>
</evidence>
<evidence type="ECO:0000313" key="16">
    <source>
        <dbReference type="EMBL" id="KAK2180711.1"/>
    </source>
</evidence>
<evidence type="ECO:0000256" key="4">
    <source>
        <dbReference type="ARBA" id="ARBA00011881"/>
    </source>
</evidence>
<keyword evidence="8" id="KW-0378">Hydrolase</keyword>
<protein>
    <recommendedName>
        <fullName evidence="6">Beta-glucuronidase</fullName>
        <ecNumber evidence="5">3.2.1.31</ecNumber>
    </recommendedName>
</protein>
<feature type="chain" id="PRO_5041910140" description="Beta-glucuronidase" evidence="12">
    <location>
        <begin position="28"/>
        <end position="636"/>
    </location>
</feature>
<evidence type="ECO:0000256" key="10">
    <source>
        <dbReference type="ARBA" id="ARBA00023228"/>
    </source>
</evidence>
<dbReference type="PANTHER" id="PTHR10066:SF67">
    <property type="entry name" value="BETA-GLUCURONIDASE"/>
    <property type="match status" value="1"/>
</dbReference>
<dbReference type="InterPro" id="IPR008979">
    <property type="entry name" value="Galactose-bd-like_sf"/>
</dbReference>
<dbReference type="GO" id="GO:0005975">
    <property type="term" value="P:carbohydrate metabolic process"/>
    <property type="evidence" value="ECO:0007669"/>
    <property type="project" value="InterPro"/>
</dbReference>
<dbReference type="GO" id="GO:0005615">
    <property type="term" value="C:extracellular space"/>
    <property type="evidence" value="ECO:0007669"/>
    <property type="project" value="TreeGrafter"/>
</dbReference>
<comment type="subcellular location">
    <subcellularLocation>
        <location evidence="2">Lysosome</location>
    </subcellularLocation>
</comment>
<dbReference type="FunFam" id="2.60.120.260:FF:000027">
    <property type="entry name" value="Beta-glucuronidase"/>
    <property type="match status" value="1"/>
</dbReference>
<evidence type="ECO:0000256" key="5">
    <source>
        <dbReference type="ARBA" id="ARBA00012761"/>
    </source>
</evidence>
<dbReference type="PANTHER" id="PTHR10066">
    <property type="entry name" value="BETA-GLUCURONIDASE"/>
    <property type="match status" value="1"/>
</dbReference>
<name>A0AAD9L0D1_RIDPI</name>
<dbReference type="FunFam" id="2.60.40.10:FF:000628">
    <property type="entry name" value="Beta-glucuronidase"/>
    <property type="match status" value="1"/>
</dbReference>
<dbReference type="PROSITE" id="PS00608">
    <property type="entry name" value="GLYCOSYL_HYDROL_F2_2"/>
    <property type="match status" value="1"/>
</dbReference>
<dbReference type="GO" id="GO:0030246">
    <property type="term" value="F:carbohydrate binding"/>
    <property type="evidence" value="ECO:0007669"/>
    <property type="project" value="TreeGrafter"/>
</dbReference>
<evidence type="ECO:0000256" key="6">
    <source>
        <dbReference type="ARBA" id="ARBA00016205"/>
    </source>
</evidence>
<keyword evidence="17" id="KW-1185">Reference proteome</keyword>
<keyword evidence="10" id="KW-0458">Lysosome</keyword>
<dbReference type="SUPFAM" id="SSF49303">
    <property type="entry name" value="beta-Galactosidase/glucuronidase domain"/>
    <property type="match status" value="1"/>
</dbReference>
<evidence type="ECO:0000256" key="9">
    <source>
        <dbReference type="ARBA" id="ARBA00023180"/>
    </source>
</evidence>
<evidence type="ECO:0000256" key="2">
    <source>
        <dbReference type="ARBA" id="ARBA00004371"/>
    </source>
</evidence>
<feature type="domain" description="Glycoside hydrolase family 2 catalytic" evidence="14">
    <location>
        <begin position="323"/>
        <end position="623"/>
    </location>
</feature>
<dbReference type="InterPro" id="IPR006103">
    <property type="entry name" value="Glyco_hydro_2_cat"/>
</dbReference>
<dbReference type="Pfam" id="PF00703">
    <property type="entry name" value="Glyco_hydro_2"/>
    <property type="match status" value="1"/>
</dbReference>
<dbReference type="Proteomes" id="UP001209878">
    <property type="component" value="Unassembled WGS sequence"/>
</dbReference>
<organism evidence="16 17">
    <name type="scientific">Ridgeia piscesae</name>
    <name type="common">Tubeworm</name>
    <dbReference type="NCBI Taxonomy" id="27915"/>
    <lineage>
        <taxon>Eukaryota</taxon>
        <taxon>Metazoa</taxon>
        <taxon>Spiralia</taxon>
        <taxon>Lophotrochozoa</taxon>
        <taxon>Annelida</taxon>
        <taxon>Polychaeta</taxon>
        <taxon>Sedentaria</taxon>
        <taxon>Canalipalpata</taxon>
        <taxon>Sabellida</taxon>
        <taxon>Siboglinidae</taxon>
        <taxon>Ridgeia</taxon>
    </lineage>
</organism>
<dbReference type="Gene3D" id="2.60.120.260">
    <property type="entry name" value="Galactose-binding domain-like"/>
    <property type="match status" value="1"/>
</dbReference>
<dbReference type="GO" id="GO:0005764">
    <property type="term" value="C:lysosome"/>
    <property type="evidence" value="ECO:0007669"/>
    <property type="project" value="UniProtKB-SubCell"/>
</dbReference>
<comment type="caution">
    <text evidence="16">The sequence shown here is derived from an EMBL/GenBank/DDBJ whole genome shotgun (WGS) entry which is preliminary data.</text>
</comment>
<comment type="similarity">
    <text evidence="3">Belongs to the glycosyl hydrolase 2 family.</text>
</comment>
<dbReference type="AlphaFoldDB" id="A0AAD9L0D1"/>
<dbReference type="NCBIfam" id="NF007538">
    <property type="entry name" value="PRK10150.1"/>
    <property type="match status" value="1"/>
</dbReference>
<evidence type="ECO:0000259" key="14">
    <source>
        <dbReference type="Pfam" id="PF02836"/>
    </source>
</evidence>
<dbReference type="GO" id="GO:0004566">
    <property type="term" value="F:beta-glucuronidase activity"/>
    <property type="evidence" value="ECO:0007669"/>
    <property type="project" value="UniProtKB-EC"/>
</dbReference>
<sequence length="636" mass="72923">MTGGVTCSVLLNTVLIFLLIFESVTNGMLYPRESESRQIQELDGMWNFRADTSPSRNVGMAEKWFEKQLAKTGPVIPMPVPSSFNDITTDRKLQHFVGWAWYDREFYAASDWENKRVVLRIDSAHYNTIVWVNGQHVMHHEGGHLPFEEMVNPYLKFGQANWVTVAVNNTLTPHTLPPGSIEYMTDKNKYPPGYFVQNFEFDFFNYAGIHRRVRLYTTPKVYINDITITSRFEGSTGYVQYDVKFGGLGNKTYPFVEILDRNGDTVAKGVSLSGTLHIPSVTPWWPYSMSKDSAGYLYTLKVTLKSESGSHDVYRQQFGVRTINVTDSQILINNKPFYCHGAAKHEDSDIRGKGLDFPLIARDFAMLKWLGVNCFRTSHYPYAEEIMDQADAQGIAVIDESPGVGIRSNANFGNKSLEHHLAVMKELVGRDKNRPSVILWSVANEPASNKPMAQHYFKTVISYTKSLDPSRPVTFVSDAEYDNDVAAQYTDVLCINRYYGWYQDTGHLETIPYQLTYDLEQWYKTFKKPLIITEYGADTVPGLHTMPSYVFTEDYQVDFMRQYHAVFDVFRKKYLAGEMVWNFADFMTVQNVKRVVGNKKGVLTRQRQPKAAAHVLRHRYWSLINETHSLNKSLGL</sequence>
<evidence type="ECO:0000256" key="7">
    <source>
        <dbReference type="ARBA" id="ARBA00022729"/>
    </source>
</evidence>
<evidence type="ECO:0000256" key="11">
    <source>
        <dbReference type="ARBA" id="ARBA00023295"/>
    </source>
</evidence>
<reference evidence="16" key="1">
    <citation type="journal article" date="2023" name="Mol. Biol. Evol.">
        <title>Third-Generation Sequencing Reveals the Adaptive Role of the Epigenome in Three Deep-Sea Polychaetes.</title>
        <authorList>
            <person name="Perez M."/>
            <person name="Aroh O."/>
            <person name="Sun Y."/>
            <person name="Lan Y."/>
            <person name="Juniper S.K."/>
            <person name="Young C.R."/>
            <person name="Angers B."/>
            <person name="Qian P.Y."/>
        </authorList>
    </citation>
    <scope>NUCLEOTIDE SEQUENCE</scope>
    <source>
        <strain evidence="16">R07B-5</strain>
    </source>
</reference>
<keyword evidence="9" id="KW-0325">Glycoprotein</keyword>
<gene>
    <name evidence="16" type="ORF">NP493_430g02008</name>
</gene>
<keyword evidence="11" id="KW-0326">Glycosidase</keyword>
<evidence type="ECO:0000256" key="12">
    <source>
        <dbReference type="SAM" id="SignalP"/>
    </source>
</evidence>
<dbReference type="EMBL" id="JAODUO010000430">
    <property type="protein sequence ID" value="KAK2180711.1"/>
    <property type="molecule type" value="Genomic_DNA"/>
</dbReference>
<dbReference type="InterPro" id="IPR006102">
    <property type="entry name" value="Ig-like_GH2"/>
</dbReference>
<dbReference type="Pfam" id="PF02837">
    <property type="entry name" value="Glyco_hydro_2_N"/>
    <property type="match status" value="1"/>
</dbReference>
<accession>A0AAD9L0D1</accession>
<dbReference type="PRINTS" id="PR00132">
    <property type="entry name" value="GLHYDRLASE2"/>
</dbReference>
<evidence type="ECO:0000313" key="17">
    <source>
        <dbReference type="Proteomes" id="UP001209878"/>
    </source>
</evidence>
<dbReference type="FunFam" id="3.20.20.80:FF:000029">
    <property type="entry name" value="Beta-glucuronidase"/>
    <property type="match status" value="1"/>
</dbReference>
<dbReference type="InterPro" id="IPR006101">
    <property type="entry name" value="Glyco_hydro_2"/>
</dbReference>
<dbReference type="InterPro" id="IPR023232">
    <property type="entry name" value="Glyco_hydro_2_AS"/>
</dbReference>
<feature type="domain" description="Glycoside hydrolase family 2 immunoglobulin-like beta-sandwich" evidence="13">
    <location>
        <begin position="221"/>
        <end position="321"/>
    </location>
</feature>
<comment type="subunit">
    <text evidence="4">Homotetramer.</text>
</comment>
<evidence type="ECO:0000259" key="15">
    <source>
        <dbReference type="Pfam" id="PF02837"/>
    </source>
</evidence>